<name>A0A8J3ZL13_9ACTN</name>
<keyword evidence="2" id="KW-1185">Reference proteome</keyword>
<accession>A0A8J3ZL13</accession>
<evidence type="ECO:0000313" key="1">
    <source>
        <dbReference type="EMBL" id="GIJ64897.1"/>
    </source>
</evidence>
<evidence type="ECO:0000313" key="2">
    <source>
        <dbReference type="Proteomes" id="UP000612585"/>
    </source>
</evidence>
<gene>
    <name evidence="1" type="ORF">Vau01_124130</name>
</gene>
<reference evidence="1" key="1">
    <citation type="submission" date="2021-01" db="EMBL/GenBank/DDBJ databases">
        <title>Whole genome shotgun sequence of Virgisporangium aurantiacum NBRC 16421.</title>
        <authorList>
            <person name="Komaki H."/>
            <person name="Tamura T."/>
        </authorList>
    </citation>
    <scope>NUCLEOTIDE SEQUENCE</scope>
    <source>
        <strain evidence="1">NBRC 16421</strain>
    </source>
</reference>
<dbReference type="Proteomes" id="UP000612585">
    <property type="component" value="Unassembled WGS sequence"/>
</dbReference>
<protein>
    <submittedName>
        <fullName evidence="1">Uncharacterized protein</fullName>
    </submittedName>
</protein>
<dbReference type="AlphaFoldDB" id="A0A8J3ZL13"/>
<dbReference type="RefSeq" id="WP_204014683.1">
    <property type="nucleotide sequence ID" value="NZ_BOPG01000136.1"/>
</dbReference>
<sequence length="113" mass="12509">MTTDIATTQAPSSVQLIDFDDAQIVPGIVNDTYFLIVSGMKPYQNMKVTLLPRTYIRQPEYWEVEVAGAVYGIPLPVMTPYHEFLPLEGSRGTKGILVIGKSTTCKLEFPVAN</sequence>
<dbReference type="EMBL" id="BOPG01000136">
    <property type="protein sequence ID" value="GIJ64897.1"/>
    <property type="molecule type" value="Genomic_DNA"/>
</dbReference>
<proteinExistence type="predicted"/>
<organism evidence="1 2">
    <name type="scientific">Virgisporangium aurantiacum</name>
    <dbReference type="NCBI Taxonomy" id="175570"/>
    <lineage>
        <taxon>Bacteria</taxon>
        <taxon>Bacillati</taxon>
        <taxon>Actinomycetota</taxon>
        <taxon>Actinomycetes</taxon>
        <taxon>Micromonosporales</taxon>
        <taxon>Micromonosporaceae</taxon>
        <taxon>Virgisporangium</taxon>
    </lineage>
</organism>
<comment type="caution">
    <text evidence="1">The sequence shown here is derived from an EMBL/GenBank/DDBJ whole genome shotgun (WGS) entry which is preliminary data.</text>
</comment>